<name>A0ABT4G867_9BACL</name>
<organism evidence="5 6">
    <name type="scientific">Paenibacillus alginolyticus</name>
    <dbReference type="NCBI Taxonomy" id="59839"/>
    <lineage>
        <taxon>Bacteria</taxon>
        <taxon>Bacillati</taxon>
        <taxon>Bacillota</taxon>
        <taxon>Bacilli</taxon>
        <taxon>Bacillales</taxon>
        <taxon>Paenibacillaceae</taxon>
        <taxon>Paenibacillus</taxon>
    </lineage>
</organism>
<comment type="caution">
    <text evidence="5">The sequence shown here is derived from an EMBL/GenBank/DDBJ whole genome shotgun (WGS) entry which is preliminary data.</text>
</comment>
<keyword evidence="2" id="KW-0963">Cytoplasm</keyword>
<dbReference type="InterPro" id="IPR035895">
    <property type="entry name" value="HPr-like_sf"/>
</dbReference>
<gene>
    <name evidence="5" type="ORF">M5X19_05345</name>
</gene>
<dbReference type="NCBIfam" id="TIGR01003">
    <property type="entry name" value="PTS_HPr_family"/>
    <property type="match status" value="1"/>
</dbReference>
<dbReference type="PRINTS" id="PR00107">
    <property type="entry name" value="PHOSPHOCPHPR"/>
</dbReference>
<evidence type="ECO:0000313" key="6">
    <source>
        <dbReference type="Proteomes" id="UP001527099"/>
    </source>
</evidence>
<dbReference type="Pfam" id="PF00381">
    <property type="entry name" value="PTS-HPr"/>
    <property type="match status" value="1"/>
</dbReference>
<dbReference type="InterPro" id="IPR000032">
    <property type="entry name" value="HPr-like"/>
</dbReference>
<evidence type="ECO:0000259" key="4">
    <source>
        <dbReference type="PROSITE" id="PS51350"/>
    </source>
</evidence>
<sequence>MLTKELTIRNDSGFHIRPAQLFTEKAASFQSTVNLEYKSEPNISIIDGKSILGLMTLGLEKGSVITLTTEGPDEQAALDALAELVESGFGEA</sequence>
<comment type="subcellular location">
    <subcellularLocation>
        <location evidence="1">Cytoplasm</location>
    </subcellularLocation>
</comment>
<dbReference type="Gene3D" id="3.30.1340.10">
    <property type="entry name" value="HPr-like"/>
    <property type="match status" value="1"/>
</dbReference>
<feature type="domain" description="HPr" evidence="4">
    <location>
        <begin position="1"/>
        <end position="92"/>
    </location>
</feature>
<dbReference type="PANTHER" id="PTHR33705">
    <property type="entry name" value="PHOSPHOCARRIER PROTEIN HPR"/>
    <property type="match status" value="1"/>
</dbReference>
<dbReference type="SUPFAM" id="SSF55594">
    <property type="entry name" value="HPr-like"/>
    <property type="match status" value="1"/>
</dbReference>
<keyword evidence="3" id="KW-0598">Phosphotransferase system</keyword>
<dbReference type="PROSITE" id="PS51350">
    <property type="entry name" value="PTS_HPR_DOM"/>
    <property type="match status" value="1"/>
</dbReference>
<dbReference type="Proteomes" id="UP001527099">
    <property type="component" value="Unassembled WGS sequence"/>
</dbReference>
<dbReference type="RefSeq" id="WP_029198529.1">
    <property type="nucleotide sequence ID" value="NZ_JAMDMW010000174.1"/>
</dbReference>
<dbReference type="EMBL" id="JAMDMX010000011">
    <property type="protein sequence ID" value="MCY9692335.1"/>
    <property type="molecule type" value="Genomic_DNA"/>
</dbReference>
<reference evidence="5 6" key="1">
    <citation type="submission" date="2022-05" db="EMBL/GenBank/DDBJ databases">
        <title>Genome Sequencing of Bee-Associated Microbes.</title>
        <authorList>
            <person name="Dunlap C."/>
        </authorList>
    </citation>
    <scope>NUCLEOTIDE SEQUENCE [LARGE SCALE GENOMIC DNA]</scope>
    <source>
        <strain evidence="5 6">NRRL B-14421</strain>
    </source>
</reference>
<accession>A0ABT4G867</accession>
<evidence type="ECO:0000256" key="2">
    <source>
        <dbReference type="ARBA" id="ARBA00022490"/>
    </source>
</evidence>
<evidence type="ECO:0000256" key="1">
    <source>
        <dbReference type="ARBA" id="ARBA00004496"/>
    </source>
</evidence>
<dbReference type="PANTHER" id="PTHR33705:SF2">
    <property type="entry name" value="PHOSPHOCARRIER PROTEIN NPR"/>
    <property type="match status" value="1"/>
</dbReference>
<protein>
    <submittedName>
        <fullName evidence="5">HPr family phosphocarrier protein</fullName>
    </submittedName>
</protein>
<dbReference type="CDD" id="cd00367">
    <property type="entry name" value="PTS-HPr_like"/>
    <property type="match status" value="1"/>
</dbReference>
<proteinExistence type="predicted"/>
<keyword evidence="6" id="KW-1185">Reference proteome</keyword>
<evidence type="ECO:0000256" key="3">
    <source>
        <dbReference type="ARBA" id="ARBA00022683"/>
    </source>
</evidence>
<dbReference type="InterPro" id="IPR050399">
    <property type="entry name" value="HPr"/>
</dbReference>
<evidence type="ECO:0000313" key="5">
    <source>
        <dbReference type="EMBL" id="MCY9692335.1"/>
    </source>
</evidence>